<evidence type="ECO:0000313" key="1">
    <source>
        <dbReference type="EMBL" id="BBY57590.1"/>
    </source>
</evidence>
<gene>
    <name evidence="1" type="ORF">MSAR_07260</name>
</gene>
<sequence length="85" mass="9320">MSATLEARLEEALTFTAPCVTDRLVRDGVTDDPAEAEQLFTEAKRYLVLCAATPWMCQAASPSIESVLVGGPFDYSWAHTDLVLR</sequence>
<dbReference type="AlphaFoldDB" id="A0A7I7SM33"/>
<protein>
    <submittedName>
        <fullName evidence="1">Uncharacterized protein</fullName>
    </submittedName>
</protein>
<reference evidence="1 2" key="1">
    <citation type="journal article" date="2019" name="Emerg. Microbes Infect.">
        <title>Comprehensive subspecies identification of 175 nontuberculous mycobacteria species based on 7547 genomic profiles.</title>
        <authorList>
            <person name="Matsumoto Y."/>
            <person name="Kinjo T."/>
            <person name="Motooka D."/>
            <person name="Nabeya D."/>
            <person name="Jung N."/>
            <person name="Uechi K."/>
            <person name="Horii T."/>
            <person name="Iida T."/>
            <person name="Fujita J."/>
            <person name="Nakamura S."/>
        </authorList>
    </citation>
    <scope>NUCLEOTIDE SEQUENCE [LARGE SCALE GENOMIC DNA]</scope>
    <source>
        <strain evidence="1 2">JCM 30395</strain>
    </source>
</reference>
<name>A0A7I7SM33_9MYCO</name>
<evidence type="ECO:0000313" key="2">
    <source>
        <dbReference type="Proteomes" id="UP000466445"/>
    </source>
</evidence>
<organism evidence="1 2">
    <name type="scientific">Mycolicibacterium sarraceniae</name>
    <dbReference type="NCBI Taxonomy" id="1534348"/>
    <lineage>
        <taxon>Bacteria</taxon>
        <taxon>Bacillati</taxon>
        <taxon>Actinomycetota</taxon>
        <taxon>Actinomycetes</taxon>
        <taxon>Mycobacteriales</taxon>
        <taxon>Mycobacteriaceae</taxon>
        <taxon>Mycolicibacterium</taxon>
    </lineage>
</organism>
<dbReference type="EMBL" id="AP022595">
    <property type="protein sequence ID" value="BBY57590.1"/>
    <property type="molecule type" value="Genomic_DNA"/>
</dbReference>
<accession>A0A7I7SM33</accession>
<proteinExistence type="predicted"/>
<dbReference type="KEGG" id="msar:MSAR_07260"/>
<keyword evidence="2" id="KW-1185">Reference proteome</keyword>
<dbReference type="Proteomes" id="UP000466445">
    <property type="component" value="Chromosome"/>
</dbReference>
<dbReference type="RefSeq" id="WP_163694835.1">
    <property type="nucleotide sequence ID" value="NZ_AP022595.1"/>
</dbReference>